<evidence type="ECO:0000256" key="1">
    <source>
        <dbReference type="ARBA" id="ARBA00022679"/>
    </source>
</evidence>
<dbReference type="Gene3D" id="1.20.59.10">
    <property type="entry name" value="Chorismate mutase"/>
    <property type="match status" value="1"/>
</dbReference>
<dbReference type="Proteomes" id="UP000036356">
    <property type="component" value="Unassembled WGS sequence"/>
</dbReference>
<sequence length="377" mass="41244">MKDLKLAGLDSERSIIEVDGVKIGGEEIILMGGPCAVESSIQMQESAATVKKAGGKILRGGVFKPRTSPYSFQGLGLEGINYMVQAAKEHGLLCVTEVVDTRSLDLVVDKVDLLQIGARNMQNFELLKLAGKVDKPIILKRGLSATIEEWLLAAEYILSAGNSHVILCERGIRTYEPSTRNTLDVSAVGVAKELSHLPVIVDPSHAAGRRDLISSLSKAAIAAGADGLLIEMHPNPDEAVSDGPQSLTPEQFLSLARELGGVARSVRRAFDMGTGDSLEALRSQIDKIDRDIIEGLAERMQIVRKLSDQKRLDRVKDISREKEIIQRLMTLAEELNLPSDLIKKIYPLIFEYGVQTQIKSKLQDEKIDSSFYNLGSK</sequence>
<dbReference type="GO" id="GO:0046417">
    <property type="term" value="P:chorismate metabolic process"/>
    <property type="evidence" value="ECO:0007669"/>
    <property type="project" value="InterPro"/>
</dbReference>
<dbReference type="STRING" id="476652.DEAC_c26180"/>
<dbReference type="InterPro" id="IPR006268">
    <property type="entry name" value="DAHP_syn_2"/>
</dbReference>
<reference evidence="3 4" key="1">
    <citation type="submission" date="2015-06" db="EMBL/GenBank/DDBJ databases">
        <title>Draft genome of the moderately acidophilic sulfate reducer Candidatus Desulfosporosinus acididurans strain M1.</title>
        <authorList>
            <person name="Poehlein A."/>
            <person name="Petzsch P."/>
            <person name="Johnson B.D."/>
            <person name="Schloemann M."/>
            <person name="Daniel R."/>
            <person name="Muehling M."/>
        </authorList>
    </citation>
    <scope>NUCLEOTIDE SEQUENCE [LARGE SCALE GENOMIC DNA]</scope>
    <source>
        <strain evidence="3 4">M1</strain>
    </source>
</reference>
<dbReference type="InterPro" id="IPR036263">
    <property type="entry name" value="Chorismate_II_sf"/>
</dbReference>
<dbReference type="Gene3D" id="3.20.20.70">
    <property type="entry name" value="Aldolase class I"/>
    <property type="match status" value="1"/>
</dbReference>
<evidence type="ECO:0000259" key="2">
    <source>
        <dbReference type="PROSITE" id="PS51168"/>
    </source>
</evidence>
<dbReference type="NCBIfam" id="TIGR01361">
    <property type="entry name" value="DAHP_synth_Bsub"/>
    <property type="match status" value="1"/>
</dbReference>
<dbReference type="Pfam" id="PF00793">
    <property type="entry name" value="DAHP_synth_1"/>
    <property type="match status" value="1"/>
</dbReference>
<dbReference type="InterPro" id="IPR002701">
    <property type="entry name" value="CM_II_prokaryot"/>
</dbReference>
<name>A0A0J1ILC5_9FIRM</name>
<comment type="caution">
    <text evidence="3">The sequence shown here is derived from an EMBL/GenBank/DDBJ whole genome shotgun (WGS) entry which is preliminary data.</text>
</comment>
<dbReference type="SUPFAM" id="SSF51569">
    <property type="entry name" value="Aldolase"/>
    <property type="match status" value="1"/>
</dbReference>
<dbReference type="InterPro" id="IPR052899">
    <property type="entry name" value="Class-I_DAHP_synthase"/>
</dbReference>
<dbReference type="NCBIfam" id="NF006421">
    <property type="entry name" value="PRK08673.1"/>
    <property type="match status" value="1"/>
</dbReference>
<dbReference type="SUPFAM" id="SSF48600">
    <property type="entry name" value="Chorismate mutase II"/>
    <property type="match status" value="1"/>
</dbReference>
<dbReference type="Pfam" id="PF01817">
    <property type="entry name" value="CM_2"/>
    <property type="match status" value="1"/>
</dbReference>
<dbReference type="InterPro" id="IPR013785">
    <property type="entry name" value="Aldolase_TIM"/>
</dbReference>
<accession>A0A0J1ILC5</accession>
<organism evidence="3 4">
    <name type="scientific">Desulfosporosinus acididurans</name>
    <dbReference type="NCBI Taxonomy" id="476652"/>
    <lineage>
        <taxon>Bacteria</taxon>
        <taxon>Bacillati</taxon>
        <taxon>Bacillota</taxon>
        <taxon>Clostridia</taxon>
        <taxon>Eubacteriales</taxon>
        <taxon>Desulfitobacteriaceae</taxon>
        <taxon>Desulfosporosinus</taxon>
    </lineage>
</organism>
<dbReference type="PANTHER" id="PTHR43018">
    <property type="entry name" value="PHOSPHO-2-DEHYDRO-3-DEOXYHEPTONATE ALDOLASE"/>
    <property type="match status" value="1"/>
</dbReference>
<keyword evidence="1 3" id="KW-0808">Transferase</keyword>
<dbReference type="InterPro" id="IPR036979">
    <property type="entry name" value="CM_dom_sf"/>
</dbReference>
<feature type="domain" description="Chorismate mutase" evidence="2">
    <location>
        <begin position="272"/>
        <end position="361"/>
    </location>
</feature>
<dbReference type="GO" id="GO:0009073">
    <property type="term" value="P:aromatic amino acid family biosynthetic process"/>
    <property type="evidence" value="ECO:0007669"/>
    <property type="project" value="InterPro"/>
</dbReference>
<keyword evidence="4" id="KW-1185">Reference proteome</keyword>
<dbReference type="PATRIC" id="fig|476652.3.peg.2739"/>
<dbReference type="PROSITE" id="PS51168">
    <property type="entry name" value="CHORISMATE_MUT_2"/>
    <property type="match status" value="1"/>
</dbReference>
<dbReference type="AlphaFoldDB" id="A0A0J1ILC5"/>
<gene>
    <name evidence="3" type="primary">aroF_2</name>
    <name evidence="3" type="ORF">DEAC_c26180</name>
</gene>
<dbReference type="EC" id="2.5.1.54" evidence="3"/>
<dbReference type="RefSeq" id="WP_047810446.1">
    <property type="nucleotide sequence ID" value="NZ_LDZY01000008.1"/>
</dbReference>
<dbReference type="GO" id="GO:0003849">
    <property type="term" value="F:3-deoxy-7-phosphoheptulonate synthase activity"/>
    <property type="evidence" value="ECO:0007669"/>
    <property type="project" value="UniProtKB-EC"/>
</dbReference>
<dbReference type="GO" id="GO:0016832">
    <property type="term" value="F:aldehyde-lyase activity"/>
    <property type="evidence" value="ECO:0007669"/>
    <property type="project" value="InterPro"/>
</dbReference>
<dbReference type="NCBIfam" id="NF009239">
    <property type="entry name" value="PRK12595.1"/>
    <property type="match status" value="1"/>
</dbReference>
<dbReference type="EMBL" id="LDZY01000008">
    <property type="protein sequence ID" value="KLU65481.1"/>
    <property type="molecule type" value="Genomic_DNA"/>
</dbReference>
<dbReference type="PANTHER" id="PTHR43018:SF2">
    <property type="entry name" value="PHOSPHO-2-DEHYDRO-3-DEOXYHEPTONATE ALDOLASE"/>
    <property type="match status" value="1"/>
</dbReference>
<protein>
    <submittedName>
        <fullName evidence="3">Phospho-2-dehydro-3-deoxyheptonate aldolase</fullName>
        <ecNumber evidence="3">2.5.1.54</ecNumber>
    </submittedName>
</protein>
<evidence type="ECO:0000313" key="3">
    <source>
        <dbReference type="EMBL" id="KLU65481.1"/>
    </source>
</evidence>
<dbReference type="InterPro" id="IPR006218">
    <property type="entry name" value="DAHP1/KDSA"/>
</dbReference>
<evidence type="ECO:0000313" key="4">
    <source>
        <dbReference type="Proteomes" id="UP000036356"/>
    </source>
</evidence>
<dbReference type="GO" id="GO:0004106">
    <property type="term" value="F:chorismate mutase activity"/>
    <property type="evidence" value="ECO:0007669"/>
    <property type="project" value="InterPro"/>
</dbReference>
<proteinExistence type="predicted"/>
<dbReference type="SMART" id="SM00830">
    <property type="entry name" value="CM_2"/>
    <property type="match status" value="1"/>
</dbReference>